<name>L7JRZ8_TRAHO</name>
<accession>L7JRZ8</accession>
<dbReference type="EMBL" id="JH994057">
    <property type="protein sequence ID" value="ELQ74238.1"/>
    <property type="molecule type" value="Genomic_DNA"/>
</dbReference>
<evidence type="ECO:0000313" key="3">
    <source>
        <dbReference type="Proteomes" id="UP000011185"/>
    </source>
</evidence>
<dbReference type="Proteomes" id="UP000011185">
    <property type="component" value="Unassembled WGS sequence"/>
</dbReference>
<feature type="region of interest" description="Disordered" evidence="1">
    <location>
        <begin position="1"/>
        <end position="48"/>
    </location>
</feature>
<sequence length="56" mass="6240">MRGNNMHSPARSSSHASPYNPMTNPYLRQNSFDPFATTETSPGLDTSMPYYISSIL</sequence>
<dbReference type="AlphaFoldDB" id="L7JRZ8"/>
<reference evidence="2 3" key="1">
    <citation type="journal article" date="2012" name="PLoS Pathog.">
        <title>The genome of the obligate intracellular parasite Trachipleistophora hominis: new insights into microsporidian genome dynamics and reductive evolution.</title>
        <authorList>
            <person name="Heinz E."/>
            <person name="Williams T.A."/>
            <person name="Nakjang S."/>
            <person name="Noel C.J."/>
            <person name="Swan D.C."/>
            <person name="Goldberg A.V."/>
            <person name="Harris S.R."/>
            <person name="Weinmaier T."/>
            <person name="Markert S."/>
            <person name="Becher D."/>
            <person name="Bernhardt J."/>
            <person name="Dagan T."/>
            <person name="Hacker C."/>
            <person name="Lucocq J.M."/>
            <person name="Schweder T."/>
            <person name="Rattei T."/>
            <person name="Hall N."/>
            <person name="Hirt R.P."/>
            <person name="Embley T.M."/>
        </authorList>
    </citation>
    <scope>NUCLEOTIDE SEQUENCE [LARGE SCALE GENOMIC DNA]</scope>
</reference>
<dbReference type="InParanoid" id="L7JRZ8"/>
<evidence type="ECO:0000256" key="1">
    <source>
        <dbReference type="SAM" id="MobiDB-lite"/>
    </source>
</evidence>
<evidence type="ECO:0000313" key="2">
    <source>
        <dbReference type="EMBL" id="ELQ74238.1"/>
    </source>
</evidence>
<gene>
    <name evidence="2" type="ORF">THOM_2850</name>
</gene>
<feature type="compositionally biased region" description="Low complexity" evidence="1">
    <location>
        <begin position="7"/>
        <end position="18"/>
    </location>
</feature>
<feature type="compositionally biased region" description="Polar residues" evidence="1">
    <location>
        <begin position="20"/>
        <end position="44"/>
    </location>
</feature>
<keyword evidence="3" id="KW-1185">Reference proteome</keyword>
<proteinExistence type="predicted"/>
<protein>
    <submittedName>
        <fullName evidence="2">Uncharacterized protein</fullName>
    </submittedName>
</protein>
<organism evidence="2 3">
    <name type="scientific">Trachipleistophora hominis</name>
    <name type="common">Microsporidian parasite</name>
    <dbReference type="NCBI Taxonomy" id="72359"/>
    <lineage>
        <taxon>Eukaryota</taxon>
        <taxon>Fungi</taxon>
        <taxon>Fungi incertae sedis</taxon>
        <taxon>Microsporidia</taxon>
        <taxon>Pleistophoridae</taxon>
        <taxon>Trachipleistophora</taxon>
    </lineage>
</organism>
<dbReference type="VEuPathDB" id="MicrosporidiaDB:THOM_2850"/>
<dbReference type="HOGENOM" id="CLU_3015879_0_0_1"/>